<dbReference type="CDD" id="cd11328">
    <property type="entry name" value="AmyAc_maltase"/>
    <property type="match status" value="1"/>
</dbReference>
<evidence type="ECO:0000256" key="5">
    <source>
        <dbReference type="ARBA" id="ARBA00023295"/>
    </source>
</evidence>
<feature type="chain" id="PRO_5007591930" description="alpha-glucosidase" evidence="7">
    <location>
        <begin position="20"/>
        <end position="570"/>
    </location>
</feature>
<dbReference type="KEGG" id="mzt:108729842"/>
<evidence type="ECO:0000256" key="6">
    <source>
        <dbReference type="SAM" id="MobiDB-lite"/>
    </source>
</evidence>
<dbReference type="Gene3D" id="2.60.40.1180">
    <property type="entry name" value="Golgi alpha-mannosidase II"/>
    <property type="match status" value="1"/>
</dbReference>
<gene>
    <name evidence="9" type="ORF">ALC60_01515</name>
</gene>
<dbReference type="OrthoDB" id="1740265at2759"/>
<feature type="signal peptide" evidence="7">
    <location>
        <begin position="1"/>
        <end position="19"/>
    </location>
</feature>
<proteinExistence type="inferred from homology"/>
<dbReference type="InterPro" id="IPR045857">
    <property type="entry name" value="O16G_dom_2"/>
</dbReference>
<evidence type="ECO:0000259" key="8">
    <source>
        <dbReference type="SMART" id="SM00642"/>
    </source>
</evidence>
<feature type="compositionally biased region" description="Basic and acidic residues" evidence="6">
    <location>
        <begin position="393"/>
        <end position="415"/>
    </location>
</feature>
<evidence type="ECO:0000256" key="3">
    <source>
        <dbReference type="ARBA" id="ARBA00012741"/>
    </source>
</evidence>
<keyword evidence="10" id="KW-1185">Reference proteome</keyword>
<keyword evidence="4" id="KW-0325">Glycoprotein</keyword>
<accession>A0A151XH43</accession>
<dbReference type="GO" id="GO:0005975">
    <property type="term" value="P:carbohydrate metabolic process"/>
    <property type="evidence" value="ECO:0007669"/>
    <property type="project" value="InterPro"/>
</dbReference>
<dbReference type="STRING" id="64791.A0A151XH43"/>
<evidence type="ECO:0000313" key="10">
    <source>
        <dbReference type="Proteomes" id="UP000075809"/>
    </source>
</evidence>
<dbReference type="InterPro" id="IPR006047">
    <property type="entry name" value="GH13_cat_dom"/>
</dbReference>
<dbReference type="InterPro" id="IPR017853">
    <property type="entry name" value="GH"/>
</dbReference>
<evidence type="ECO:0000256" key="1">
    <source>
        <dbReference type="ARBA" id="ARBA00001657"/>
    </source>
</evidence>
<dbReference type="SMART" id="SM00642">
    <property type="entry name" value="Aamy"/>
    <property type="match status" value="1"/>
</dbReference>
<dbReference type="Gene3D" id="3.90.400.10">
    <property type="entry name" value="Oligo-1,6-glucosidase, Domain 2"/>
    <property type="match status" value="1"/>
</dbReference>
<feature type="domain" description="Glycosyl hydrolase family 13 catalytic" evidence="8">
    <location>
        <begin position="32"/>
        <end position="416"/>
    </location>
</feature>
<evidence type="ECO:0000256" key="4">
    <source>
        <dbReference type="ARBA" id="ARBA00023180"/>
    </source>
</evidence>
<feature type="region of interest" description="Disordered" evidence="6">
    <location>
        <begin position="393"/>
        <end position="426"/>
    </location>
</feature>
<comment type="similarity">
    <text evidence="2">Belongs to the glycosyl hydrolase 13 family.</text>
</comment>
<dbReference type="AlphaFoldDB" id="A0A151XH43"/>
<comment type="catalytic activity">
    <reaction evidence="1">
        <text>Hydrolysis of terminal, non-reducing (1-&gt;4)-linked alpha-D-glucose residues with release of alpha-D-glucose.</text>
        <dbReference type="EC" id="3.2.1.20"/>
    </reaction>
</comment>
<dbReference type="Pfam" id="PF00128">
    <property type="entry name" value="Alpha-amylase"/>
    <property type="match status" value="1"/>
</dbReference>
<dbReference type="Proteomes" id="UP000075809">
    <property type="component" value="Unassembled WGS sequence"/>
</dbReference>
<evidence type="ECO:0000256" key="2">
    <source>
        <dbReference type="ARBA" id="ARBA00008061"/>
    </source>
</evidence>
<dbReference type="PANTHER" id="PTHR10357:SF179">
    <property type="entry name" value="NEUTRAL AND BASIC AMINO ACID TRANSPORT PROTEIN RBAT"/>
    <property type="match status" value="1"/>
</dbReference>
<dbReference type="GO" id="GO:0004558">
    <property type="term" value="F:alpha-1,4-glucosidase activity"/>
    <property type="evidence" value="ECO:0007669"/>
    <property type="project" value="UniProtKB-EC"/>
</dbReference>
<dbReference type="Gene3D" id="3.20.20.80">
    <property type="entry name" value="Glycosidases"/>
    <property type="match status" value="1"/>
</dbReference>
<evidence type="ECO:0000256" key="7">
    <source>
        <dbReference type="SAM" id="SignalP"/>
    </source>
</evidence>
<organism evidence="9 10">
    <name type="scientific">Mycetomoellerius zeteki</name>
    <dbReference type="NCBI Taxonomy" id="64791"/>
    <lineage>
        <taxon>Eukaryota</taxon>
        <taxon>Metazoa</taxon>
        <taxon>Ecdysozoa</taxon>
        <taxon>Arthropoda</taxon>
        <taxon>Hexapoda</taxon>
        <taxon>Insecta</taxon>
        <taxon>Pterygota</taxon>
        <taxon>Neoptera</taxon>
        <taxon>Endopterygota</taxon>
        <taxon>Hymenoptera</taxon>
        <taxon>Apocrita</taxon>
        <taxon>Aculeata</taxon>
        <taxon>Formicoidea</taxon>
        <taxon>Formicidae</taxon>
        <taxon>Myrmicinae</taxon>
        <taxon>Mycetomoellerius</taxon>
    </lineage>
</organism>
<keyword evidence="7" id="KW-0732">Signal</keyword>
<dbReference type="FunFam" id="3.90.400.10:FF:000001">
    <property type="entry name" value="Maltase A3, isoform A"/>
    <property type="match status" value="1"/>
</dbReference>
<dbReference type="InterPro" id="IPR013780">
    <property type="entry name" value="Glyco_hydro_b"/>
</dbReference>
<evidence type="ECO:0000313" key="9">
    <source>
        <dbReference type="EMBL" id="KYQ59530.1"/>
    </source>
</evidence>
<keyword evidence="5" id="KW-0378">Hydrolase</keyword>
<dbReference type="EC" id="3.2.1.20" evidence="3"/>
<dbReference type="SUPFAM" id="SSF51445">
    <property type="entry name" value="(Trans)glycosidases"/>
    <property type="match status" value="1"/>
</dbReference>
<name>A0A151XH43_9HYME</name>
<protein>
    <recommendedName>
        <fullName evidence="3">alpha-glucosidase</fullName>
        <ecNumber evidence="3">3.2.1.20</ecNumber>
    </recommendedName>
</protein>
<dbReference type="SUPFAM" id="SSF51011">
    <property type="entry name" value="Glycosyl hydrolase domain"/>
    <property type="match status" value="1"/>
</dbReference>
<sequence length="570" mass="65951">MKNIITFCAILLLFNLGHSKSLKWWQSMSLYQIYLRSFKDSDGDGVGDLKGVISKLEHLIESNVDAFWLSPIYPSPMVDFGYDISDFVSIDKTYGTMEDFEVLIKATHNASMKIIMDFVPNHSSNQHEWFQKSLRSIEPYTNYYVWHKGKVLPNGTVTVPNNWVSVFGGSAWTWREERQAYYFHQFAPQQPDLNYENENVMNTIKDVMRFWLDKGVDGFRMDAVPHLCEDVRFLDEPLTGNPNPNDYGYTHKIYTKDLQHTYKIVEEWRELLNEYLDEKVMLIEAYTNMTMTMKYYIYGAHFPFNFGFITDTNRDSKAVDFRKLIDRWTRKMFTLRSTANWVAGNHDKPRLVTRYGRYRAEAITIMILLLPDVAVTYNGDEIGMEDTWISWKDTKDPQGRNAGKDGYEKASRDPARTPFQWDNSTSAGFSTNQKTWLPVNKNYVTLNLAAQKKQNNSYNALYKAVSAMRKLPVVKRGTLTTTLLNNDIFAFTRKINREAVYVVINFANEEKTVDLTTLIYASFMSSFILNPLTVYYATTNAHHLIGSIIEDIHSVKIPASATVIYTSAIN</sequence>
<keyword evidence="5" id="KW-0326">Glycosidase</keyword>
<dbReference type="EMBL" id="KQ982169">
    <property type="protein sequence ID" value="KYQ59530.1"/>
    <property type="molecule type" value="Genomic_DNA"/>
</dbReference>
<reference evidence="9 10" key="1">
    <citation type="submission" date="2015-09" db="EMBL/GenBank/DDBJ databases">
        <title>Trachymyrmex zeteki WGS genome.</title>
        <authorList>
            <person name="Nygaard S."/>
            <person name="Hu H."/>
            <person name="Boomsma J."/>
            <person name="Zhang G."/>
        </authorList>
    </citation>
    <scope>NUCLEOTIDE SEQUENCE [LARGE SCALE GENOMIC DNA]</scope>
    <source>
        <strain evidence="9">Tzet28-1</strain>
        <tissue evidence="9">Whole body</tissue>
    </source>
</reference>
<dbReference type="PANTHER" id="PTHR10357">
    <property type="entry name" value="ALPHA-AMYLASE FAMILY MEMBER"/>
    <property type="match status" value="1"/>
</dbReference>